<reference evidence="3" key="1">
    <citation type="submission" date="2020-01" db="EMBL/GenBank/DDBJ databases">
        <authorList>
            <consortium name="DOE Joint Genome Institute"/>
            <person name="Haridas S."/>
            <person name="Albert R."/>
            <person name="Binder M."/>
            <person name="Bloem J."/>
            <person name="Labutti K."/>
            <person name="Salamov A."/>
            <person name="Andreopoulos B."/>
            <person name="Baker S.E."/>
            <person name="Barry K."/>
            <person name="Bills G."/>
            <person name="Bluhm B.H."/>
            <person name="Cannon C."/>
            <person name="Castanera R."/>
            <person name="Culley D.E."/>
            <person name="Daum C."/>
            <person name="Ezra D."/>
            <person name="Gonzalez J.B."/>
            <person name="Henrissat B."/>
            <person name="Kuo A."/>
            <person name="Liang C."/>
            <person name="Lipzen A."/>
            <person name="Lutzoni F."/>
            <person name="Magnuson J."/>
            <person name="Mondo S."/>
            <person name="Nolan M."/>
            <person name="Ohm R."/>
            <person name="Pangilinan J."/>
            <person name="Park H.-J."/>
            <person name="Ramirez L."/>
            <person name="Alfaro M."/>
            <person name="Sun H."/>
            <person name="Tritt A."/>
            <person name="Yoshinaga Y."/>
            <person name="Zwiers L.-H."/>
            <person name="Turgeon B.G."/>
            <person name="Goodwin S.B."/>
            <person name="Spatafora J.W."/>
            <person name="Crous P.W."/>
            <person name="Grigoriev I.V."/>
        </authorList>
    </citation>
    <scope>NUCLEOTIDE SEQUENCE</scope>
    <source>
        <strain evidence="3">IPT5</strain>
    </source>
</reference>
<name>A0A6A7B6F5_9PLEO</name>
<dbReference type="CDD" id="cd18186">
    <property type="entry name" value="BTB_POZ_ZBTB_KLHL-like"/>
    <property type="match status" value="1"/>
</dbReference>
<evidence type="ECO:0000313" key="4">
    <source>
        <dbReference type="Proteomes" id="UP000799423"/>
    </source>
</evidence>
<feature type="domain" description="BTB" evidence="2">
    <location>
        <begin position="138"/>
        <end position="208"/>
    </location>
</feature>
<dbReference type="Pfam" id="PF00651">
    <property type="entry name" value="BTB"/>
    <property type="match status" value="1"/>
</dbReference>
<dbReference type="PROSITE" id="PS50097">
    <property type="entry name" value="BTB"/>
    <property type="match status" value="1"/>
</dbReference>
<dbReference type="InterPro" id="IPR011333">
    <property type="entry name" value="SKP1/BTB/POZ_sf"/>
</dbReference>
<dbReference type="AlphaFoldDB" id="A0A6A7B6F5"/>
<dbReference type="InterPro" id="IPR000210">
    <property type="entry name" value="BTB/POZ_dom"/>
</dbReference>
<evidence type="ECO:0000256" key="1">
    <source>
        <dbReference type="SAM" id="MobiDB-lite"/>
    </source>
</evidence>
<dbReference type="PANTHER" id="PTHR47843:SF2">
    <property type="entry name" value="BTB DOMAIN-CONTAINING PROTEIN"/>
    <property type="match status" value="1"/>
</dbReference>
<dbReference type="EMBL" id="MU006303">
    <property type="protein sequence ID" value="KAF2851136.1"/>
    <property type="molecule type" value="Genomic_DNA"/>
</dbReference>
<organism evidence="3 4">
    <name type="scientific">Plenodomus tracheiphilus IPT5</name>
    <dbReference type="NCBI Taxonomy" id="1408161"/>
    <lineage>
        <taxon>Eukaryota</taxon>
        <taxon>Fungi</taxon>
        <taxon>Dikarya</taxon>
        <taxon>Ascomycota</taxon>
        <taxon>Pezizomycotina</taxon>
        <taxon>Dothideomycetes</taxon>
        <taxon>Pleosporomycetidae</taxon>
        <taxon>Pleosporales</taxon>
        <taxon>Pleosporineae</taxon>
        <taxon>Leptosphaeriaceae</taxon>
        <taxon>Plenodomus</taxon>
    </lineage>
</organism>
<evidence type="ECO:0000313" key="3">
    <source>
        <dbReference type="EMBL" id="KAF2851136.1"/>
    </source>
</evidence>
<dbReference type="PANTHER" id="PTHR47843">
    <property type="entry name" value="BTB DOMAIN-CONTAINING PROTEIN-RELATED"/>
    <property type="match status" value="1"/>
</dbReference>
<accession>A0A6A7B6F5</accession>
<keyword evidence="4" id="KW-1185">Reference proteome</keyword>
<protein>
    <recommendedName>
        <fullName evidence="2">BTB domain-containing protein</fullName>
    </recommendedName>
</protein>
<gene>
    <name evidence="3" type="ORF">T440DRAFT_507469</name>
</gene>
<feature type="region of interest" description="Disordered" evidence="1">
    <location>
        <begin position="98"/>
        <end position="142"/>
    </location>
</feature>
<dbReference type="OrthoDB" id="1022638at2759"/>
<feature type="region of interest" description="Disordered" evidence="1">
    <location>
        <begin position="1"/>
        <end position="21"/>
    </location>
</feature>
<evidence type="ECO:0000259" key="2">
    <source>
        <dbReference type="PROSITE" id="PS50097"/>
    </source>
</evidence>
<dbReference type="Gene3D" id="3.30.710.10">
    <property type="entry name" value="Potassium Channel Kv1.1, Chain A"/>
    <property type="match status" value="1"/>
</dbReference>
<dbReference type="Proteomes" id="UP000799423">
    <property type="component" value="Unassembled WGS sequence"/>
</dbReference>
<proteinExistence type="predicted"/>
<dbReference type="SUPFAM" id="SSF54695">
    <property type="entry name" value="POZ domain"/>
    <property type="match status" value="1"/>
</dbReference>
<sequence length="377" mass="41775">MERHSERPNKRQKLFATSKAAHSAHLVNISSKIIALKVGGYSNSNVQNAAEEPRQDDSQNEATVIDKANGLADQAGDIDQGDIFQVTDVDPDDRLRERDGVEEGLSVQPGENNSDSDSDSDYSCTIPAGDDSNMDNGSEVSKSSETFSDKMFYVHKRVLCQTSGFFQAATKPEWSGQGKKPIDLSDDDPKIFALYVQWLYTGIVAVKTMQEDSDAEASDEEDVERFEKGSDEMDDLDISKRCLVKCYILGEKLMDAVYRDAIMDILLSICFVEIPDANTIRIAYGGTPVASPLRKLMVDVWVWCGQSPQRTAVLSRERTLRKEDIVGESAAEFAVDLLHALLEHRAFAPIDNPAESAENPPWITQSESYYVQLGAEI</sequence>